<dbReference type="Proteomes" id="UP000637628">
    <property type="component" value="Unassembled WGS sequence"/>
</dbReference>
<organism evidence="2 3">
    <name type="scientific">Paractinoplanes durhamensis</name>
    <dbReference type="NCBI Taxonomy" id="113563"/>
    <lineage>
        <taxon>Bacteria</taxon>
        <taxon>Bacillati</taxon>
        <taxon>Actinomycetota</taxon>
        <taxon>Actinomycetes</taxon>
        <taxon>Micromonosporales</taxon>
        <taxon>Micromonosporaceae</taxon>
        <taxon>Paractinoplanes</taxon>
    </lineage>
</organism>
<feature type="transmembrane region" description="Helical" evidence="1">
    <location>
        <begin position="234"/>
        <end position="254"/>
    </location>
</feature>
<keyword evidence="3" id="KW-1185">Reference proteome</keyword>
<evidence type="ECO:0000313" key="3">
    <source>
        <dbReference type="Proteomes" id="UP000637628"/>
    </source>
</evidence>
<keyword evidence="1" id="KW-0812">Transmembrane</keyword>
<name>A0ABQ3YMX7_9ACTN</name>
<feature type="transmembrane region" description="Helical" evidence="1">
    <location>
        <begin position="266"/>
        <end position="285"/>
    </location>
</feature>
<feature type="transmembrane region" description="Helical" evidence="1">
    <location>
        <begin position="410"/>
        <end position="428"/>
    </location>
</feature>
<proteinExistence type="predicted"/>
<feature type="transmembrane region" description="Helical" evidence="1">
    <location>
        <begin position="335"/>
        <end position="356"/>
    </location>
</feature>
<keyword evidence="1" id="KW-1133">Transmembrane helix</keyword>
<evidence type="ECO:0000313" key="2">
    <source>
        <dbReference type="EMBL" id="GID98934.1"/>
    </source>
</evidence>
<feature type="transmembrane region" description="Helical" evidence="1">
    <location>
        <begin position="435"/>
        <end position="453"/>
    </location>
</feature>
<gene>
    <name evidence="2" type="ORF">Adu01nite_02850</name>
</gene>
<feature type="transmembrane region" description="Helical" evidence="1">
    <location>
        <begin position="180"/>
        <end position="200"/>
    </location>
</feature>
<feature type="transmembrane region" description="Helical" evidence="1">
    <location>
        <begin position="158"/>
        <end position="174"/>
    </location>
</feature>
<feature type="transmembrane region" description="Helical" evidence="1">
    <location>
        <begin position="368"/>
        <end position="390"/>
    </location>
</feature>
<protein>
    <submittedName>
        <fullName evidence="2">Uncharacterized protein</fullName>
    </submittedName>
</protein>
<feature type="transmembrane region" description="Helical" evidence="1">
    <location>
        <begin position="212"/>
        <end position="228"/>
    </location>
</feature>
<reference evidence="2 3" key="1">
    <citation type="submission" date="2021-01" db="EMBL/GenBank/DDBJ databases">
        <title>Whole genome shotgun sequence of Actinoplanes durhamensis NBRC 14914.</title>
        <authorList>
            <person name="Komaki H."/>
            <person name="Tamura T."/>
        </authorList>
    </citation>
    <scope>NUCLEOTIDE SEQUENCE [LARGE SCALE GENOMIC DNA]</scope>
    <source>
        <strain evidence="2 3">NBRC 14914</strain>
    </source>
</reference>
<comment type="caution">
    <text evidence="2">The sequence shown here is derived from an EMBL/GenBank/DDBJ whole genome shotgun (WGS) entry which is preliminary data.</text>
</comment>
<evidence type="ECO:0000256" key="1">
    <source>
        <dbReference type="SAM" id="Phobius"/>
    </source>
</evidence>
<feature type="transmembrane region" description="Helical" evidence="1">
    <location>
        <begin position="127"/>
        <end position="146"/>
    </location>
</feature>
<accession>A0ABQ3YMX7</accession>
<sequence length="543" mass="57761">MHFVTASVLEAEAPRVAMRLVVEGPPVGALWRRALLRAAVAPLVVLAPLVAMAPTADHRFNIYWHGGLFRDDPLRIVPHTLDSLPSYLRMGNFRPLGRMLEKLLDLFAYVLGDVLGIPANIGFRLVSFAAAALLGVVAMLLAESVVARGRMFRRPPSTLAAVVPFAVAGGLVAAGRASPVVLFAGLYLTSAALVLAVPAMLCRIHPQRPIRLWWILPLIVAGAALASFNEVAYLALPLATVAVLARGRWVLALTGRRFWFAAPMRVLGLLWLGFLPVFLAVRMVINHYCSIQACYSGSDVSAGPEVFAALPSRALGWFPPLMWQSATAGGSHQPWFSGVVLVVAAVTLLVLAVLALRDLGRLSAVDRPAGAVLLAVAAVAVLLGATMGALNSEIQRAAAAGNWGFGWRDSAVTMPAGALLLAALGHLIRPGRRALIAGLVLLFAAMATVSATANKRFRDEVMDTPAARLDDRLAQAMADFDPTPAGQDRRCALRAEFFTLFADVPFSQYRFDQSFDVAAQQEAGVPFCPHGPTSATKPASGGN</sequence>
<dbReference type="EMBL" id="BOML01000003">
    <property type="protein sequence ID" value="GID98934.1"/>
    <property type="molecule type" value="Genomic_DNA"/>
</dbReference>
<feature type="transmembrane region" description="Helical" evidence="1">
    <location>
        <begin position="34"/>
        <end position="53"/>
    </location>
</feature>
<keyword evidence="1" id="KW-0472">Membrane</keyword>